<dbReference type="PANTHER" id="PTHR10173:SF52">
    <property type="entry name" value="METHIONINE-R-SULFOXIDE REDUCTASE B1"/>
    <property type="match status" value="1"/>
</dbReference>
<reference evidence="6" key="1">
    <citation type="submission" date="2022-01" db="EMBL/GenBank/DDBJ databases">
        <authorList>
            <person name="Wang Y."/>
        </authorList>
    </citation>
    <scope>NUCLEOTIDE SEQUENCE</scope>
    <source>
        <strain evidence="6">WB101</strain>
    </source>
</reference>
<dbReference type="Gene3D" id="2.170.150.20">
    <property type="entry name" value="Peptide methionine sulfoxide reductase"/>
    <property type="match status" value="1"/>
</dbReference>
<proteinExistence type="inferred from homology"/>
<sequence length="192" mass="22008">MKQPIISISSLLLSILLISCNSFAQNQEVTEEDHQHFLNNITYTEAMSDSKDKEKVVRTEEEWKNRLSSEEFRILRKKGTEIPFINEYNSNEETGVYVCKACGQPLYHSETKYKSGTGWPSFYKPIDEDAVEEKEDNSFFMTRTEIVCSRCDSHLGHVFNDGPQPTGLRYCMNSAALHFVPKDSEQTAESSE</sequence>
<reference evidence="6" key="2">
    <citation type="submission" date="2024-05" db="EMBL/GenBank/DDBJ databases">
        <title>Rhodohalobacter halophilus gen. nov., sp. nov., a moderately halophilic member of the family Balneolaceae.</title>
        <authorList>
            <person name="Xia J."/>
        </authorList>
    </citation>
    <scope>NUCLEOTIDE SEQUENCE</scope>
    <source>
        <strain evidence="6">WB101</strain>
    </source>
</reference>
<feature type="active site" description="Nucleophile" evidence="3">
    <location>
        <position position="171"/>
    </location>
</feature>
<feature type="binding site" evidence="3">
    <location>
        <position position="151"/>
    </location>
    <ligand>
        <name>Zn(2+)</name>
        <dbReference type="ChEBI" id="CHEBI:29105"/>
    </ligand>
</feature>
<evidence type="ECO:0000256" key="3">
    <source>
        <dbReference type="HAMAP-Rule" id="MF_01400"/>
    </source>
</evidence>
<dbReference type="EMBL" id="JAKLWS010000025">
    <property type="protein sequence ID" value="MCG2590065.1"/>
    <property type="molecule type" value="Genomic_DNA"/>
</dbReference>
<evidence type="ECO:0000256" key="1">
    <source>
        <dbReference type="ARBA" id="ARBA00023002"/>
    </source>
</evidence>
<feature type="binding site" evidence="3">
    <location>
        <position position="102"/>
    </location>
    <ligand>
        <name>Zn(2+)</name>
        <dbReference type="ChEBI" id="CHEBI:29105"/>
    </ligand>
</feature>
<name>A0ABS9KGU4_9BACT</name>
<dbReference type="Proteomes" id="UP001165366">
    <property type="component" value="Unassembled WGS sequence"/>
</dbReference>
<dbReference type="RefSeq" id="WP_237855422.1">
    <property type="nucleotide sequence ID" value="NZ_JAKLWS010000025.1"/>
</dbReference>
<feature type="binding site" evidence="3">
    <location>
        <position position="148"/>
    </location>
    <ligand>
        <name>Zn(2+)</name>
        <dbReference type="ChEBI" id="CHEBI:29105"/>
    </ligand>
</feature>
<dbReference type="PROSITE" id="PS51257">
    <property type="entry name" value="PROKAR_LIPOPROTEIN"/>
    <property type="match status" value="1"/>
</dbReference>
<dbReference type="Pfam" id="PF01641">
    <property type="entry name" value="SelR"/>
    <property type="match status" value="1"/>
</dbReference>
<feature type="signal peptide" evidence="4">
    <location>
        <begin position="1"/>
        <end position="24"/>
    </location>
</feature>
<dbReference type="PANTHER" id="PTHR10173">
    <property type="entry name" value="METHIONINE SULFOXIDE REDUCTASE"/>
    <property type="match status" value="1"/>
</dbReference>
<comment type="caution">
    <text evidence="6">The sequence shown here is derived from an EMBL/GenBank/DDBJ whole genome shotgun (WGS) entry which is preliminary data.</text>
</comment>
<gene>
    <name evidence="3 6" type="primary">msrB</name>
    <name evidence="6" type="ORF">L6773_15920</name>
</gene>
<dbReference type="InterPro" id="IPR002579">
    <property type="entry name" value="Met_Sox_Rdtase_MsrB_dom"/>
</dbReference>
<dbReference type="InterPro" id="IPR028427">
    <property type="entry name" value="Met_Sox_Rdtase_MsrB"/>
</dbReference>
<dbReference type="PROSITE" id="PS51790">
    <property type="entry name" value="MSRB"/>
    <property type="match status" value="1"/>
</dbReference>
<evidence type="ECO:0000259" key="5">
    <source>
        <dbReference type="PROSITE" id="PS51790"/>
    </source>
</evidence>
<keyword evidence="7" id="KW-1185">Reference proteome</keyword>
<dbReference type="NCBIfam" id="TIGR00357">
    <property type="entry name" value="peptide-methionine (R)-S-oxide reductase MsrB"/>
    <property type="match status" value="1"/>
</dbReference>
<dbReference type="HAMAP" id="MF_01400">
    <property type="entry name" value="MsrB"/>
    <property type="match status" value="1"/>
</dbReference>
<organism evidence="6 7">
    <name type="scientific">Rhodohalobacter sulfatireducens</name>
    <dbReference type="NCBI Taxonomy" id="2911366"/>
    <lineage>
        <taxon>Bacteria</taxon>
        <taxon>Pseudomonadati</taxon>
        <taxon>Balneolota</taxon>
        <taxon>Balneolia</taxon>
        <taxon>Balneolales</taxon>
        <taxon>Balneolaceae</taxon>
        <taxon>Rhodohalobacter</taxon>
    </lineage>
</organism>
<dbReference type="InterPro" id="IPR011057">
    <property type="entry name" value="Mss4-like_sf"/>
</dbReference>
<keyword evidence="1 3" id="KW-0560">Oxidoreductase</keyword>
<evidence type="ECO:0000256" key="2">
    <source>
        <dbReference type="ARBA" id="ARBA00048488"/>
    </source>
</evidence>
<keyword evidence="3" id="KW-0862">Zinc</keyword>
<feature type="domain" description="MsrB" evidence="5">
    <location>
        <begin position="60"/>
        <end position="182"/>
    </location>
</feature>
<dbReference type="SUPFAM" id="SSF51316">
    <property type="entry name" value="Mss4-like"/>
    <property type="match status" value="1"/>
</dbReference>
<dbReference type="GO" id="GO:0033743">
    <property type="term" value="F:peptide-methionine (R)-S-oxide reductase activity"/>
    <property type="evidence" value="ECO:0007669"/>
    <property type="project" value="UniProtKB-EC"/>
</dbReference>
<feature type="binding site" evidence="3">
    <location>
        <position position="99"/>
    </location>
    <ligand>
        <name>Zn(2+)</name>
        <dbReference type="ChEBI" id="CHEBI:29105"/>
    </ligand>
</feature>
<feature type="chain" id="PRO_5047055483" description="Peptide methionine sulfoxide reductase MsrB" evidence="4">
    <location>
        <begin position="25"/>
        <end position="192"/>
    </location>
</feature>
<keyword evidence="4" id="KW-0732">Signal</keyword>
<accession>A0ABS9KGU4</accession>
<dbReference type="EC" id="1.8.4.12" evidence="3"/>
<evidence type="ECO:0000256" key="4">
    <source>
        <dbReference type="SAM" id="SignalP"/>
    </source>
</evidence>
<comment type="similarity">
    <text evidence="3">Belongs to the MsrB Met sulfoxide reductase family.</text>
</comment>
<keyword evidence="3" id="KW-0479">Metal-binding</keyword>
<evidence type="ECO:0000313" key="6">
    <source>
        <dbReference type="EMBL" id="MCG2590065.1"/>
    </source>
</evidence>
<protein>
    <recommendedName>
        <fullName evidence="3">Peptide methionine sulfoxide reductase MsrB</fullName>
        <ecNumber evidence="3">1.8.4.12</ecNumber>
    </recommendedName>
    <alternativeName>
        <fullName evidence="3">Peptide-methionine (R)-S-oxide reductase</fullName>
    </alternativeName>
</protein>
<comment type="cofactor">
    <cofactor evidence="3">
        <name>Zn(2+)</name>
        <dbReference type="ChEBI" id="CHEBI:29105"/>
    </cofactor>
    <text evidence="3">Binds 1 zinc ion per subunit. The zinc ion is important for the structural integrity of the protein.</text>
</comment>
<comment type="catalytic activity">
    <reaction evidence="2 3">
        <text>L-methionyl-[protein] + [thioredoxin]-disulfide + H2O = L-methionyl-(R)-S-oxide-[protein] + [thioredoxin]-dithiol</text>
        <dbReference type="Rhea" id="RHEA:24164"/>
        <dbReference type="Rhea" id="RHEA-COMP:10698"/>
        <dbReference type="Rhea" id="RHEA-COMP:10700"/>
        <dbReference type="Rhea" id="RHEA-COMP:12313"/>
        <dbReference type="Rhea" id="RHEA-COMP:12314"/>
        <dbReference type="ChEBI" id="CHEBI:15377"/>
        <dbReference type="ChEBI" id="CHEBI:16044"/>
        <dbReference type="ChEBI" id="CHEBI:29950"/>
        <dbReference type="ChEBI" id="CHEBI:45764"/>
        <dbReference type="ChEBI" id="CHEBI:50058"/>
        <dbReference type="EC" id="1.8.4.12"/>
    </reaction>
</comment>
<evidence type="ECO:0000313" key="7">
    <source>
        <dbReference type="Proteomes" id="UP001165366"/>
    </source>
</evidence>